<keyword evidence="3" id="KW-0689">Ribosomal protein</keyword>
<dbReference type="AlphaFoldDB" id="A0A0G4G4L1"/>
<proteinExistence type="inferred from homology"/>
<organism evidence="8">
    <name type="scientific">Chromera velia CCMP2878</name>
    <dbReference type="NCBI Taxonomy" id="1169474"/>
    <lineage>
        <taxon>Eukaryota</taxon>
        <taxon>Sar</taxon>
        <taxon>Alveolata</taxon>
        <taxon>Colpodellida</taxon>
        <taxon>Chromeraceae</taxon>
        <taxon>Chromera</taxon>
    </lineage>
</organism>
<evidence type="ECO:0000256" key="6">
    <source>
        <dbReference type="ARBA" id="ARBA00035289"/>
    </source>
</evidence>
<keyword evidence="5" id="KW-0687">Ribonucleoprotein</keyword>
<gene>
    <name evidence="8" type="ORF">Cvel_20118</name>
</gene>
<evidence type="ECO:0000256" key="4">
    <source>
        <dbReference type="ARBA" id="ARBA00023128"/>
    </source>
</evidence>
<keyword evidence="4" id="KW-0496">Mitochondrion</keyword>
<comment type="similarity">
    <text evidence="2">Belongs to the universal ribosomal protein uL29 family.</text>
</comment>
<comment type="subcellular location">
    <subcellularLocation>
        <location evidence="1">Mitochondrion</location>
    </subcellularLocation>
</comment>
<protein>
    <recommendedName>
        <fullName evidence="6">Large ribosomal subunit protein uL29m</fullName>
    </recommendedName>
</protein>
<dbReference type="Pfam" id="PF06984">
    <property type="entry name" value="MRP-L47"/>
    <property type="match status" value="1"/>
</dbReference>
<evidence type="ECO:0000256" key="7">
    <source>
        <dbReference type="SAM" id="Coils"/>
    </source>
</evidence>
<evidence type="ECO:0000256" key="2">
    <source>
        <dbReference type="ARBA" id="ARBA00009254"/>
    </source>
</evidence>
<sequence length="237" mass="28067">MRTSLARNSPSVGALSRSLPRRGVEEFYSGSYVDPSVTAKEKLANARSGDAWPAALLRMKSFDDLHKLWYVLLKEKNFLMSERNAYWQYQVTQPNHGRLKKVKLGMKRLLTVLARREIHQQCLRAKEILKKQELREQLETQRFKLEEQIKQLRHKIDRLGPEDSLQKIGWEQSLMQHEADREGLLLQLRPLRKETMQLLVPDWRLQKKYSDLPGPVNWKHERVRALALRNKSFVRQY</sequence>
<reference evidence="8" key="1">
    <citation type="submission" date="2014-11" db="EMBL/GenBank/DDBJ databases">
        <authorList>
            <person name="Otto D Thomas"/>
            <person name="Naeem Raeece"/>
        </authorList>
    </citation>
    <scope>NUCLEOTIDE SEQUENCE</scope>
</reference>
<evidence type="ECO:0000256" key="1">
    <source>
        <dbReference type="ARBA" id="ARBA00004173"/>
    </source>
</evidence>
<dbReference type="GO" id="GO:0003735">
    <property type="term" value="F:structural constituent of ribosome"/>
    <property type="evidence" value="ECO:0007669"/>
    <property type="project" value="InterPro"/>
</dbReference>
<dbReference type="PANTHER" id="PTHR21183">
    <property type="entry name" value="RIBOSOMAL PROTEIN L47, MITOCHONDRIAL-RELATED"/>
    <property type="match status" value="1"/>
</dbReference>
<name>A0A0G4G4L1_9ALVE</name>
<feature type="coiled-coil region" evidence="7">
    <location>
        <begin position="128"/>
        <end position="155"/>
    </location>
</feature>
<dbReference type="VEuPathDB" id="CryptoDB:Cvel_20118"/>
<dbReference type="Gene3D" id="6.10.330.20">
    <property type="match status" value="1"/>
</dbReference>
<evidence type="ECO:0000313" key="8">
    <source>
        <dbReference type="EMBL" id="CEM22888.1"/>
    </source>
</evidence>
<accession>A0A0G4G4L1</accession>
<evidence type="ECO:0000256" key="3">
    <source>
        <dbReference type="ARBA" id="ARBA00022980"/>
    </source>
</evidence>
<dbReference type="InterPro" id="IPR010729">
    <property type="entry name" value="Ribosomal_uL29_mit"/>
</dbReference>
<dbReference type="GO" id="GO:0032543">
    <property type="term" value="P:mitochondrial translation"/>
    <property type="evidence" value="ECO:0007669"/>
    <property type="project" value="TreeGrafter"/>
</dbReference>
<dbReference type="PhylomeDB" id="A0A0G4G4L1"/>
<dbReference type="InterPro" id="IPR038340">
    <property type="entry name" value="MRP-L47_sf"/>
</dbReference>
<dbReference type="EMBL" id="CDMZ01000864">
    <property type="protein sequence ID" value="CEM22888.1"/>
    <property type="molecule type" value="Genomic_DNA"/>
</dbReference>
<evidence type="ECO:0000256" key="5">
    <source>
        <dbReference type="ARBA" id="ARBA00023274"/>
    </source>
</evidence>
<dbReference type="GO" id="GO:0005762">
    <property type="term" value="C:mitochondrial large ribosomal subunit"/>
    <property type="evidence" value="ECO:0007669"/>
    <property type="project" value="TreeGrafter"/>
</dbReference>
<dbReference type="PANTHER" id="PTHR21183:SF18">
    <property type="entry name" value="LARGE RIBOSOMAL SUBUNIT PROTEIN UL29M"/>
    <property type="match status" value="1"/>
</dbReference>
<keyword evidence="7" id="KW-0175">Coiled coil</keyword>